<feature type="transmembrane region" description="Helical" evidence="15">
    <location>
        <begin position="12"/>
        <end position="33"/>
    </location>
</feature>
<dbReference type="PANTHER" id="PTHR20917">
    <property type="entry name" value="PNAS-RELATED"/>
    <property type="match status" value="1"/>
</dbReference>
<dbReference type="Pfam" id="PF01956">
    <property type="entry name" value="EMC3_TMCO1"/>
    <property type="match status" value="1"/>
</dbReference>
<evidence type="ECO:0000256" key="13">
    <source>
        <dbReference type="ARBA" id="ARBA00023303"/>
    </source>
</evidence>
<name>A0ABP1FJD3_9CHLO</name>
<keyword evidence="9 15" id="KW-1133">Transmembrane helix</keyword>
<keyword evidence="7" id="KW-0256">Endoplasmic reticulum</keyword>
<protein>
    <submittedName>
        <fullName evidence="16">G746 protein</fullName>
    </submittedName>
</protein>
<evidence type="ECO:0000256" key="3">
    <source>
        <dbReference type="ARBA" id="ARBA00022448"/>
    </source>
</evidence>
<proteinExistence type="inferred from homology"/>
<evidence type="ECO:0000256" key="5">
    <source>
        <dbReference type="ARBA" id="ARBA00022673"/>
    </source>
</evidence>
<evidence type="ECO:0000256" key="9">
    <source>
        <dbReference type="ARBA" id="ARBA00022989"/>
    </source>
</evidence>
<evidence type="ECO:0000256" key="10">
    <source>
        <dbReference type="ARBA" id="ARBA00023054"/>
    </source>
</evidence>
<dbReference type="InterPro" id="IPR002809">
    <property type="entry name" value="EMC3/TMCO1"/>
</dbReference>
<keyword evidence="4" id="KW-0109">Calcium transport</keyword>
<keyword evidence="6 15" id="KW-0812">Transmembrane</keyword>
<evidence type="ECO:0000256" key="12">
    <source>
        <dbReference type="ARBA" id="ARBA00023136"/>
    </source>
</evidence>
<keyword evidence="5" id="KW-0107">Calcium channel</keyword>
<accession>A0ABP1FJD3</accession>
<feature type="coiled-coil region" evidence="14">
    <location>
        <begin position="39"/>
        <end position="88"/>
    </location>
</feature>
<keyword evidence="3" id="KW-0813">Transport</keyword>
<evidence type="ECO:0000256" key="1">
    <source>
        <dbReference type="ARBA" id="ARBA00004477"/>
    </source>
</evidence>
<organism evidence="16 17">
    <name type="scientific">Coccomyxa viridis</name>
    <dbReference type="NCBI Taxonomy" id="1274662"/>
    <lineage>
        <taxon>Eukaryota</taxon>
        <taxon>Viridiplantae</taxon>
        <taxon>Chlorophyta</taxon>
        <taxon>core chlorophytes</taxon>
        <taxon>Trebouxiophyceae</taxon>
        <taxon>Trebouxiophyceae incertae sedis</taxon>
        <taxon>Coccomyxaceae</taxon>
        <taxon>Coccomyxa</taxon>
    </lineage>
</organism>
<keyword evidence="11" id="KW-0406">Ion transport</keyword>
<evidence type="ECO:0000256" key="8">
    <source>
        <dbReference type="ARBA" id="ARBA00022837"/>
    </source>
</evidence>
<dbReference type="EMBL" id="CAXHTA020000002">
    <property type="protein sequence ID" value="CAL5218991.1"/>
    <property type="molecule type" value="Genomic_DNA"/>
</dbReference>
<evidence type="ECO:0000313" key="16">
    <source>
        <dbReference type="EMBL" id="CAL5218991.1"/>
    </source>
</evidence>
<evidence type="ECO:0000256" key="2">
    <source>
        <dbReference type="ARBA" id="ARBA00006537"/>
    </source>
</evidence>
<evidence type="ECO:0000256" key="6">
    <source>
        <dbReference type="ARBA" id="ARBA00022692"/>
    </source>
</evidence>
<keyword evidence="12 15" id="KW-0472">Membrane</keyword>
<evidence type="ECO:0000256" key="7">
    <source>
        <dbReference type="ARBA" id="ARBA00022824"/>
    </source>
</evidence>
<evidence type="ECO:0000313" key="17">
    <source>
        <dbReference type="Proteomes" id="UP001497392"/>
    </source>
</evidence>
<dbReference type="SMART" id="SM01415">
    <property type="entry name" value="DUF106"/>
    <property type="match status" value="1"/>
</dbReference>
<dbReference type="PANTHER" id="PTHR20917:SF0">
    <property type="entry name" value="CALCIUM LOAD-ACTIVATED CALCIUM CHANNEL"/>
    <property type="match status" value="1"/>
</dbReference>
<comment type="similarity">
    <text evidence="2">Belongs to the TMCO1 family.</text>
</comment>
<keyword evidence="10 14" id="KW-0175">Coiled coil</keyword>
<evidence type="ECO:0000256" key="4">
    <source>
        <dbReference type="ARBA" id="ARBA00022568"/>
    </source>
</evidence>
<dbReference type="Proteomes" id="UP001497392">
    <property type="component" value="Unassembled WGS sequence"/>
</dbReference>
<comment type="caution">
    <text evidence="16">The sequence shown here is derived from an EMBL/GenBank/DDBJ whole genome shotgun (WGS) entry which is preliminary data.</text>
</comment>
<evidence type="ECO:0000256" key="15">
    <source>
        <dbReference type="SAM" id="Phobius"/>
    </source>
</evidence>
<evidence type="ECO:0000256" key="14">
    <source>
        <dbReference type="SAM" id="Coils"/>
    </source>
</evidence>
<sequence>MTVVGLQPMELLQVIGLCSGAALFVEVLLWLWAFRSDSFRSLRTNIDRQARKLEEVRAQPHAPGPQGKAAKQKKIDKLDKAIKQQMAKELGGVRMKQTFLTAGVMLLLFRMTTTWYGGHVIAKLPFAPFSLLAKVSQRGIESPAVNDCSVAFIYALCQAGIRPNITKLLDWGLSRTMTEMGQLGAQDWTNPQAAGKTK</sequence>
<reference evidence="16 17" key="1">
    <citation type="submission" date="2024-06" db="EMBL/GenBank/DDBJ databases">
        <authorList>
            <person name="Kraege A."/>
            <person name="Thomma B."/>
        </authorList>
    </citation>
    <scope>NUCLEOTIDE SEQUENCE [LARGE SCALE GENOMIC DNA]</scope>
</reference>
<comment type="subcellular location">
    <subcellularLocation>
        <location evidence="1">Endoplasmic reticulum membrane</location>
        <topology evidence="1">Multi-pass membrane protein</topology>
    </subcellularLocation>
</comment>
<dbReference type="InterPro" id="IPR008559">
    <property type="entry name" value="TMCO1"/>
</dbReference>
<keyword evidence="17" id="KW-1185">Reference proteome</keyword>
<keyword evidence="13" id="KW-0407">Ion channel</keyword>
<evidence type="ECO:0000256" key="11">
    <source>
        <dbReference type="ARBA" id="ARBA00023065"/>
    </source>
</evidence>
<keyword evidence="8" id="KW-0106">Calcium</keyword>
<gene>
    <name evidence="16" type="primary">g746</name>
    <name evidence="16" type="ORF">VP750_LOCUS650</name>
</gene>